<dbReference type="SUPFAM" id="SSF53474">
    <property type="entry name" value="alpha/beta-Hydrolases"/>
    <property type="match status" value="1"/>
</dbReference>
<dbReference type="Gene3D" id="3.40.50.1820">
    <property type="entry name" value="alpha/beta hydrolase"/>
    <property type="match status" value="1"/>
</dbReference>
<organism evidence="2 3">
    <name type="scientific">Nocardioides bigeumensis</name>
    <dbReference type="NCBI Taxonomy" id="433657"/>
    <lineage>
        <taxon>Bacteria</taxon>
        <taxon>Bacillati</taxon>
        <taxon>Actinomycetota</taxon>
        <taxon>Actinomycetes</taxon>
        <taxon>Propionibacteriales</taxon>
        <taxon>Nocardioidaceae</taxon>
        <taxon>Nocardioides</taxon>
    </lineage>
</organism>
<dbReference type="InterPro" id="IPR000073">
    <property type="entry name" value="AB_hydrolase_1"/>
</dbReference>
<dbReference type="PANTHER" id="PTHR43798">
    <property type="entry name" value="MONOACYLGLYCEROL LIPASE"/>
    <property type="match status" value="1"/>
</dbReference>
<name>A0ABN2YKX5_9ACTN</name>
<dbReference type="InterPro" id="IPR029058">
    <property type="entry name" value="AB_hydrolase_fold"/>
</dbReference>
<evidence type="ECO:0000259" key="1">
    <source>
        <dbReference type="Pfam" id="PF00561"/>
    </source>
</evidence>
<dbReference type="EMBL" id="BAAAQQ010000012">
    <property type="protein sequence ID" value="GAA2127604.1"/>
    <property type="molecule type" value="Genomic_DNA"/>
</dbReference>
<reference evidence="2 3" key="1">
    <citation type="journal article" date="2019" name="Int. J. Syst. Evol. Microbiol.">
        <title>The Global Catalogue of Microorganisms (GCM) 10K type strain sequencing project: providing services to taxonomists for standard genome sequencing and annotation.</title>
        <authorList>
            <consortium name="The Broad Institute Genomics Platform"/>
            <consortium name="The Broad Institute Genome Sequencing Center for Infectious Disease"/>
            <person name="Wu L."/>
            <person name="Ma J."/>
        </authorList>
    </citation>
    <scope>NUCLEOTIDE SEQUENCE [LARGE SCALE GENOMIC DNA]</scope>
    <source>
        <strain evidence="2 3">JCM 16021</strain>
    </source>
</reference>
<sequence length="276" mass="29465">MPPRCHTAEVDHLEPEQLDVDGRRMSYRRAGAGDPLVLLHGGWSDSRAWSHQLGSLSDDFDVLAFDVPGCGGSDDPPGPVPFAWYADAVADLIDTLDLGPVHLGGLSFGAGLALAFAQRYPAKVRSLVLAGAYAGWAGSLPADEVAARLTRLRGELARPPSEWADAYLAEFFHTDPGPEPTELFRTMLHSVRPAGTLPMIEAFAAADLRPGLAGLDRPTLLMVGEHDVRAPLPVARAIHAALPDSRLVVVPGVGHDVHVEAPGFFEREVRAFLAGL</sequence>
<dbReference type="Pfam" id="PF00561">
    <property type="entry name" value="Abhydrolase_1"/>
    <property type="match status" value="1"/>
</dbReference>
<feature type="domain" description="AB hydrolase-1" evidence="1">
    <location>
        <begin position="35"/>
        <end position="262"/>
    </location>
</feature>
<dbReference type="Proteomes" id="UP001500575">
    <property type="component" value="Unassembled WGS sequence"/>
</dbReference>
<evidence type="ECO:0000313" key="2">
    <source>
        <dbReference type="EMBL" id="GAA2127604.1"/>
    </source>
</evidence>
<keyword evidence="2" id="KW-0378">Hydrolase</keyword>
<comment type="caution">
    <text evidence="2">The sequence shown here is derived from an EMBL/GenBank/DDBJ whole genome shotgun (WGS) entry which is preliminary data.</text>
</comment>
<proteinExistence type="predicted"/>
<accession>A0ABN2YKX5</accession>
<dbReference type="InterPro" id="IPR050266">
    <property type="entry name" value="AB_hydrolase_sf"/>
</dbReference>
<evidence type="ECO:0000313" key="3">
    <source>
        <dbReference type="Proteomes" id="UP001500575"/>
    </source>
</evidence>
<protein>
    <submittedName>
        <fullName evidence="2">Alpha/beta fold hydrolase</fullName>
    </submittedName>
</protein>
<dbReference type="PANTHER" id="PTHR43798:SF33">
    <property type="entry name" value="HYDROLASE, PUTATIVE (AFU_ORTHOLOGUE AFUA_2G14860)-RELATED"/>
    <property type="match status" value="1"/>
</dbReference>
<dbReference type="GO" id="GO:0016787">
    <property type="term" value="F:hydrolase activity"/>
    <property type="evidence" value="ECO:0007669"/>
    <property type="project" value="UniProtKB-KW"/>
</dbReference>
<dbReference type="PRINTS" id="PR00111">
    <property type="entry name" value="ABHYDROLASE"/>
</dbReference>
<gene>
    <name evidence="2" type="ORF">GCM10009843_27250</name>
</gene>
<keyword evidence="3" id="KW-1185">Reference proteome</keyword>